<proteinExistence type="predicted"/>
<reference evidence="1 2" key="1">
    <citation type="journal article" date="2022" name="bioRxiv">
        <title>Genomics of Preaxostyla Flagellates Illuminates Evolutionary Transitions and the Path Towards Mitochondrial Loss.</title>
        <authorList>
            <person name="Novak L.V.F."/>
            <person name="Treitli S.C."/>
            <person name="Pyrih J."/>
            <person name="Halakuc P."/>
            <person name="Pipaliya S.V."/>
            <person name="Vacek V."/>
            <person name="Brzon O."/>
            <person name="Soukal P."/>
            <person name="Eme L."/>
            <person name="Dacks J.B."/>
            <person name="Karnkowska A."/>
            <person name="Elias M."/>
            <person name="Hampl V."/>
        </authorList>
    </citation>
    <scope>NUCLEOTIDE SEQUENCE [LARGE SCALE GENOMIC DNA]</scope>
    <source>
        <strain evidence="1">NAU3</strain>
        <tissue evidence="1">Gut</tissue>
    </source>
</reference>
<sequence>MTTLDTKPCSTTDSTCPDCSLFMNWNEEELESDGELAAVFRSLVATVQLQPALDASLEAKAVDFLESVYSTFAKSHDVFLSVFGRNTDESLTNFVQSILVLISSANQAITTATMEMLRTLFVWSSTKSLLALVQADLIPQIINTLNLQSLSFEEVKDMHINLMKITWSSLALSSPDSLSQLGIEDRNEQQAVRTTVIQQVIAPSEKYLWHLCANRFSYVDETQSEIFLLLLVSIFKLCPYHRPTMDFVLLMPVFLAIPSCLALLKKDTTIWRFLYEMIITHEEWYETRGEVQQQWRTVQRMLRMEGIEDGIEEKSLNYQNNCGSWIVTSAIGWNNDQQGMNCHRDG</sequence>
<evidence type="ECO:0000313" key="1">
    <source>
        <dbReference type="EMBL" id="KAK2943322.1"/>
    </source>
</evidence>
<dbReference type="EMBL" id="JARBJD010000352">
    <property type="protein sequence ID" value="KAK2943322.1"/>
    <property type="molecule type" value="Genomic_DNA"/>
</dbReference>
<gene>
    <name evidence="1" type="ORF">BLNAU_21747</name>
</gene>
<comment type="caution">
    <text evidence="1">The sequence shown here is derived from an EMBL/GenBank/DDBJ whole genome shotgun (WGS) entry which is preliminary data.</text>
</comment>
<dbReference type="Proteomes" id="UP001281761">
    <property type="component" value="Unassembled WGS sequence"/>
</dbReference>
<organism evidence="1 2">
    <name type="scientific">Blattamonas nauphoetae</name>
    <dbReference type="NCBI Taxonomy" id="2049346"/>
    <lineage>
        <taxon>Eukaryota</taxon>
        <taxon>Metamonada</taxon>
        <taxon>Preaxostyla</taxon>
        <taxon>Oxymonadida</taxon>
        <taxon>Blattamonas</taxon>
    </lineage>
</organism>
<keyword evidence="2" id="KW-1185">Reference proteome</keyword>
<accession>A0ABQ9WUZ9</accession>
<protein>
    <submittedName>
        <fullName evidence="1">Uncharacterized protein</fullName>
    </submittedName>
</protein>
<evidence type="ECO:0000313" key="2">
    <source>
        <dbReference type="Proteomes" id="UP001281761"/>
    </source>
</evidence>
<name>A0ABQ9WUZ9_9EUKA</name>